<dbReference type="PROSITE" id="PS00107">
    <property type="entry name" value="PROTEIN_KINASE_ATP"/>
    <property type="match status" value="1"/>
</dbReference>
<dbReference type="GO" id="GO:0046872">
    <property type="term" value="F:metal ion binding"/>
    <property type="evidence" value="ECO:0007669"/>
    <property type="project" value="UniProtKB-KW"/>
</dbReference>
<accession>A0A0P4W9Y2</accession>
<keyword evidence="6 8" id="KW-0067">ATP-binding</keyword>
<dbReference type="InterPro" id="IPR011009">
    <property type="entry name" value="Kinase-like_dom_sf"/>
</dbReference>
<evidence type="ECO:0000256" key="1">
    <source>
        <dbReference type="ARBA" id="ARBA00022527"/>
    </source>
</evidence>
<keyword evidence="7" id="KW-0175">Coiled coil</keyword>
<dbReference type="InterPro" id="IPR008271">
    <property type="entry name" value="Ser/Thr_kinase_AS"/>
</dbReference>
<keyword evidence="3" id="KW-0479">Metal-binding</keyword>
<dbReference type="Pfam" id="PF20309">
    <property type="entry name" value="DRHyd-ASK"/>
    <property type="match status" value="1"/>
</dbReference>
<dbReference type="EMBL" id="GDRN01106586">
    <property type="protein sequence ID" value="JAI57549.1"/>
    <property type="molecule type" value="Transcribed_RNA"/>
</dbReference>
<dbReference type="InterPro" id="IPR046872">
    <property type="entry name" value="DRHyd-ASK"/>
</dbReference>
<evidence type="ECO:0000259" key="10">
    <source>
        <dbReference type="PROSITE" id="PS50011"/>
    </source>
</evidence>
<evidence type="ECO:0000256" key="3">
    <source>
        <dbReference type="ARBA" id="ARBA00022723"/>
    </source>
</evidence>
<reference evidence="11" key="1">
    <citation type="submission" date="2015-09" db="EMBL/GenBank/DDBJ databases">
        <title>Scylla olivacea transcriptome.</title>
        <authorList>
            <person name="Ikhwanuddin M."/>
        </authorList>
    </citation>
    <scope>NUCLEOTIDE SEQUENCE</scope>
</reference>
<dbReference type="Pfam" id="PF00069">
    <property type="entry name" value="Pkinase"/>
    <property type="match status" value="1"/>
</dbReference>
<dbReference type="GO" id="GO:0000165">
    <property type="term" value="P:MAPK cascade"/>
    <property type="evidence" value="ECO:0007669"/>
    <property type="project" value="InterPro"/>
</dbReference>
<evidence type="ECO:0000256" key="9">
    <source>
        <dbReference type="SAM" id="MobiDB-lite"/>
    </source>
</evidence>
<dbReference type="InterPro" id="IPR000719">
    <property type="entry name" value="Prot_kinase_dom"/>
</dbReference>
<keyword evidence="1" id="KW-0723">Serine/threonine-protein kinase</keyword>
<dbReference type="FunFam" id="3.30.200.20:FF:000487">
    <property type="entry name" value="Serine/threonine protein kinase, putative"/>
    <property type="match status" value="1"/>
</dbReference>
<dbReference type="SMART" id="SM00220">
    <property type="entry name" value="S_TKc"/>
    <property type="match status" value="1"/>
</dbReference>
<dbReference type="CDD" id="cd06624">
    <property type="entry name" value="STKc_ASK"/>
    <property type="match status" value="1"/>
</dbReference>
<sequence length="1049" mass="119118">MTDSLGSKSDHSGHSVIQAGLRARMDVVCVVDLIFPEHLHHRKRAWDEVRNSCAAINANCHHIQFEKLDFGETNVLDQFYNADVAIVDMSVSLQQHSLFYHLGVRESFDMKENILLYNDNDSEVTVPLKFSCSNYVFISYRLLDTGQCVLTDPSTRIGAEDTMPSESRVLLSTKLRRHLQDVEIQSKAHMKEKFLADLRKARDVFSGEELKKQLHNLRRRLDDPNILSIDVVLNMLISLREIQDYDAMVQLVDDLKTIPNRKLYTSTPAIRFLYGFALNRRNMEGDREKALAVITRALEKKENEVPDMVCLCGRIYKDKFVESQHTDQESLRNAIFWYRKGFEVQPNEYAGINLATLLVIDGNDFSKSAELQHIGMVLNNLIGKKGSLSSLQDYWDVATFFEISVLAEDYGKAVQAAECMFRLKPPNWYLKSTIGNIMLINRFRKRPEDCEASPEEKIFNFWIEYFVEATKTELGDMIRFPLLILEPSRMYQPSYYLPSYVTVNLGAEEKSLQLYNLCIDQMKGTCRQVHYWLFTASSIKSITLYKRDERAVFLYVQENSDDFQMFFPSEQCRLTFFRLVQELTADQKGTVMDLEAEISGPIQYEYEMDDTGKRIVLGKGTYGVVYAARDLSTQVRIAVKEVPEKNIGEVQPLHEEIRLHSELQHRNIVKYLGTASEDGYFKIFMEQVPGGSLSALLRSKWGPLKESEATVAYYTKQILEGLKYLHDQKIVHRDIKGDNVLVNTYTGVVKISDFGTSKRLAGVCLSTETFTGTLQYMAPEVIDKGARGYGAPADIWSLGCTVVEMATGNPPFIELGSPEAAMFKVGLYKMHPDIPEELSEKARSFILRCFEPDPNKRATAAQLLEDTFLTDLGRKKKGARLTNQQEFSRSISVPAERTVRPHGEKCRIASSPDDAVELGYGYGSRCNTAGSPSISPASPCSYLSSLSYTSSVMTGSDLDDSLMTRRSSNGGLLSPEVDSPRTDGEQDGFYLLKKDSQRRMTLTKVLMHDQNKITQVWYHRLLQELGTDKLLLTQVCQLQVSQVAPQCEV</sequence>
<dbReference type="PROSITE" id="PS00108">
    <property type="entry name" value="PROTEIN_KINASE_ST"/>
    <property type="match status" value="1"/>
</dbReference>
<evidence type="ECO:0000256" key="6">
    <source>
        <dbReference type="ARBA" id="ARBA00022840"/>
    </source>
</evidence>
<dbReference type="PANTHER" id="PTHR11584">
    <property type="entry name" value="SERINE/THREONINE PROTEIN KINASE"/>
    <property type="match status" value="1"/>
</dbReference>
<evidence type="ECO:0000256" key="8">
    <source>
        <dbReference type="PROSITE-ProRule" id="PRU10141"/>
    </source>
</evidence>
<evidence type="ECO:0000256" key="4">
    <source>
        <dbReference type="ARBA" id="ARBA00022741"/>
    </source>
</evidence>
<dbReference type="AlphaFoldDB" id="A0A0P4W9Y2"/>
<dbReference type="Pfam" id="PF19039">
    <property type="entry name" value="ASK_PH"/>
    <property type="match status" value="1"/>
</dbReference>
<dbReference type="GO" id="GO:0004674">
    <property type="term" value="F:protein serine/threonine kinase activity"/>
    <property type="evidence" value="ECO:0007669"/>
    <property type="project" value="UniProtKB-KW"/>
</dbReference>
<evidence type="ECO:0000313" key="11">
    <source>
        <dbReference type="EMBL" id="JAI57549.1"/>
    </source>
</evidence>
<dbReference type="Gene3D" id="3.30.200.20">
    <property type="entry name" value="Phosphorylase Kinase, domain 1"/>
    <property type="match status" value="1"/>
</dbReference>
<feature type="region of interest" description="Disordered" evidence="9">
    <location>
        <begin position="965"/>
        <end position="986"/>
    </location>
</feature>
<dbReference type="GO" id="GO:0005524">
    <property type="term" value="F:ATP binding"/>
    <property type="evidence" value="ECO:0007669"/>
    <property type="project" value="UniProtKB-UniRule"/>
</dbReference>
<dbReference type="InterPro" id="IPR017441">
    <property type="entry name" value="Protein_kinase_ATP_BS"/>
</dbReference>
<dbReference type="InterPro" id="IPR025136">
    <property type="entry name" value="MAP3K_TRAF-bd"/>
</dbReference>
<dbReference type="Pfam" id="PF20302">
    <property type="entry name" value="HisK-N-like"/>
    <property type="match status" value="1"/>
</dbReference>
<organism evidence="11">
    <name type="scientific">Scylla olivacea</name>
    <name type="common">Orange mud crab</name>
    <name type="synonym">Cancer olivacea</name>
    <dbReference type="NCBI Taxonomy" id="85551"/>
    <lineage>
        <taxon>Eukaryota</taxon>
        <taxon>Metazoa</taxon>
        <taxon>Ecdysozoa</taxon>
        <taxon>Arthropoda</taxon>
        <taxon>Crustacea</taxon>
        <taxon>Multicrustacea</taxon>
        <taxon>Malacostraca</taxon>
        <taxon>Eumalacostraca</taxon>
        <taxon>Eucarida</taxon>
        <taxon>Decapoda</taxon>
        <taxon>Pleocyemata</taxon>
        <taxon>Brachyura</taxon>
        <taxon>Eubrachyura</taxon>
        <taxon>Portunoidea</taxon>
        <taxon>Portunidae</taxon>
        <taxon>Portuninae</taxon>
        <taxon>Scylla</taxon>
    </lineage>
</organism>
<dbReference type="InterPro" id="IPR046873">
    <property type="entry name" value="HisK-N-like"/>
</dbReference>
<proteinExistence type="predicted"/>
<dbReference type="PANTHER" id="PTHR11584:SF394">
    <property type="entry name" value="APOPTOTIC SIGNAL-REGULATING KINASE 1, ISOFORM C"/>
    <property type="match status" value="1"/>
</dbReference>
<keyword evidence="4 8" id="KW-0547">Nucleotide-binding</keyword>
<dbReference type="SUPFAM" id="SSF56112">
    <property type="entry name" value="Protein kinase-like (PK-like)"/>
    <property type="match status" value="1"/>
</dbReference>
<dbReference type="InterPro" id="IPR043969">
    <property type="entry name" value="MAP3K_PH"/>
</dbReference>
<protein>
    <recommendedName>
        <fullName evidence="10">Protein kinase domain-containing protein</fullName>
    </recommendedName>
</protein>
<evidence type="ECO:0000256" key="5">
    <source>
        <dbReference type="ARBA" id="ARBA00022777"/>
    </source>
</evidence>
<dbReference type="PROSITE" id="PS50011">
    <property type="entry name" value="PROTEIN_KINASE_DOM"/>
    <property type="match status" value="1"/>
</dbReference>
<evidence type="ECO:0000256" key="2">
    <source>
        <dbReference type="ARBA" id="ARBA00022679"/>
    </source>
</evidence>
<feature type="domain" description="Protein kinase" evidence="10">
    <location>
        <begin position="611"/>
        <end position="869"/>
    </location>
</feature>
<dbReference type="Gene3D" id="1.10.510.10">
    <property type="entry name" value="Transferase(Phosphotransferase) domain 1"/>
    <property type="match status" value="1"/>
</dbReference>
<dbReference type="FunFam" id="1.10.510.10:FF:000054">
    <property type="entry name" value="Mitogen-activated protein kinase kinase kinase 5"/>
    <property type="match status" value="1"/>
</dbReference>
<feature type="binding site" evidence="8">
    <location>
        <position position="640"/>
    </location>
    <ligand>
        <name>ATP</name>
        <dbReference type="ChEBI" id="CHEBI:30616"/>
    </ligand>
</feature>
<keyword evidence="5" id="KW-0418">Kinase</keyword>
<name>A0A0P4W9Y2_SCYOL</name>
<evidence type="ECO:0000256" key="7">
    <source>
        <dbReference type="ARBA" id="ARBA00023054"/>
    </source>
</evidence>
<keyword evidence="2" id="KW-0808">Transferase</keyword>
<dbReference type="Pfam" id="PF13281">
    <property type="entry name" value="MAP3K_TRAF_bd"/>
    <property type="match status" value="1"/>
</dbReference>